<dbReference type="AlphaFoldDB" id="A0A1N7DYD9"/>
<dbReference type="RefSeq" id="WP_076431692.1">
    <property type="nucleotide sequence ID" value="NZ_FTNO01000005.1"/>
</dbReference>
<organism evidence="2 3">
    <name type="scientific">Haladaptatus litoreus</name>
    <dbReference type="NCBI Taxonomy" id="553468"/>
    <lineage>
        <taxon>Archaea</taxon>
        <taxon>Methanobacteriati</taxon>
        <taxon>Methanobacteriota</taxon>
        <taxon>Stenosarchaea group</taxon>
        <taxon>Halobacteria</taxon>
        <taxon>Halobacteriales</taxon>
        <taxon>Haladaptataceae</taxon>
        <taxon>Haladaptatus</taxon>
    </lineage>
</organism>
<dbReference type="EMBL" id="FTNO01000005">
    <property type="protein sequence ID" value="SIR80869.1"/>
    <property type="molecule type" value="Genomic_DNA"/>
</dbReference>
<evidence type="ECO:0000259" key="1">
    <source>
        <dbReference type="Pfam" id="PF18545"/>
    </source>
</evidence>
<dbReference type="OrthoDB" id="221929at2157"/>
<gene>
    <name evidence="2" type="ORF">SAMN05421858_3856</name>
</gene>
<protein>
    <recommendedName>
        <fullName evidence="1">Halobacterial output domain-containing protein</fullName>
    </recommendedName>
</protein>
<evidence type="ECO:0000313" key="3">
    <source>
        <dbReference type="Proteomes" id="UP000186914"/>
    </source>
</evidence>
<dbReference type="Proteomes" id="UP000186914">
    <property type="component" value="Unassembled WGS sequence"/>
</dbReference>
<name>A0A1N7DYD9_9EURY</name>
<dbReference type="InterPro" id="IPR040624">
    <property type="entry name" value="HalOD1"/>
</dbReference>
<dbReference type="Pfam" id="PF18545">
    <property type="entry name" value="HalOD1"/>
    <property type="match status" value="1"/>
</dbReference>
<reference evidence="3" key="1">
    <citation type="submission" date="2017-01" db="EMBL/GenBank/DDBJ databases">
        <authorList>
            <person name="Varghese N."/>
            <person name="Submissions S."/>
        </authorList>
    </citation>
    <scope>NUCLEOTIDE SEQUENCE [LARGE SCALE GENOMIC DNA]</scope>
    <source>
        <strain evidence="3">CGMCC 1.7737</strain>
    </source>
</reference>
<evidence type="ECO:0000313" key="2">
    <source>
        <dbReference type="EMBL" id="SIR80869.1"/>
    </source>
</evidence>
<feature type="domain" description="Halobacterial output" evidence="1">
    <location>
        <begin position="27"/>
        <end position="99"/>
    </location>
</feature>
<sequence>MKGEKLTERAEKLDTDERITYRITSDTDRVSTRVVRGVEEIVGTDDDRRTWLYDSVDPDALDALFSQKHSGGSRENGKVVFTARGCEVVVHGDGEIHIYVPETHDSDQ</sequence>
<keyword evidence="3" id="KW-1185">Reference proteome</keyword>
<proteinExistence type="predicted"/>
<accession>A0A1N7DYD9</accession>